<dbReference type="AlphaFoldDB" id="A0A0F8A416"/>
<protein>
    <submittedName>
        <fullName evidence="1">Uncharacterized protein</fullName>
    </submittedName>
</protein>
<reference evidence="1 2" key="1">
    <citation type="journal article" date="2014" name="Genome Biol. Evol.">
        <title>Comparative genomics and transcriptomics analyses reveal divergent lifestyle features of nematode endoparasitic fungus Hirsutella minnesotensis.</title>
        <authorList>
            <person name="Lai Y."/>
            <person name="Liu K."/>
            <person name="Zhang X."/>
            <person name="Zhang X."/>
            <person name="Li K."/>
            <person name="Wang N."/>
            <person name="Shu C."/>
            <person name="Wu Y."/>
            <person name="Wang C."/>
            <person name="Bushley K.E."/>
            <person name="Xiang M."/>
            <person name="Liu X."/>
        </authorList>
    </citation>
    <scope>NUCLEOTIDE SEQUENCE [LARGE SCALE GENOMIC DNA]</scope>
    <source>
        <strain evidence="1 2">3608</strain>
    </source>
</reference>
<dbReference type="EMBL" id="KQ030541">
    <property type="protein sequence ID" value="KJZ72794.1"/>
    <property type="molecule type" value="Genomic_DNA"/>
</dbReference>
<dbReference type="OrthoDB" id="5424905at2759"/>
<dbReference type="Proteomes" id="UP000054481">
    <property type="component" value="Unassembled WGS sequence"/>
</dbReference>
<name>A0A0F8A416_9HYPO</name>
<evidence type="ECO:0000313" key="2">
    <source>
        <dbReference type="Proteomes" id="UP000054481"/>
    </source>
</evidence>
<organism evidence="1 2">
    <name type="scientific">Hirsutella minnesotensis 3608</name>
    <dbReference type="NCBI Taxonomy" id="1043627"/>
    <lineage>
        <taxon>Eukaryota</taxon>
        <taxon>Fungi</taxon>
        <taxon>Dikarya</taxon>
        <taxon>Ascomycota</taxon>
        <taxon>Pezizomycotina</taxon>
        <taxon>Sordariomycetes</taxon>
        <taxon>Hypocreomycetidae</taxon>
        <taxon>Hypocreales</taxon>
        <taxon>Ophiocordycipitaceae</taxon>
        <taxon>Hirsutella</taxon>
    </lineage>
</organism>
<accession>A0A0F8A416</accession>
<gene>
    <name evidence="1" type="ORF">HIM_07738</name>
</gene>
<keyword evidence="2" id="KW-1185">Reference proteome</keyword>
<evidence type="ECO:0000313" key="1">
    <source>
        <dbReference type="EMBL" id="KJZ72794.1"/>
    </source>
</evidence>
<proteinExistence type="predicted"/>
<sequence length="314" mass="36138">MSDSSILQSHAKCVFRDPVHRRQRYDTNCRYIAERRDTDFQDFTIAELIPLAFYTLSTDLEKSQDIKLAGQIAAERYESDKCDLFSDWQKYCKVLRLDYRAVAIFEGSIFFAAKIIPRSDERDVWLSDCLKQLQVLKCSVKQARNTGNDVQNARRRKRKREQPEASVEEDVYMARMAEMEKVKATLGVYLFVSMKTSRTRKKEEEERMVSLTDTVRLYFAVQEGEDFKLNIWISSSAGESISKAHSRSVDELRDMLGDYLFEAMEASKKRKSEQNAACTGAVAVLRGAKDEDSLLEVILCFAVGKEIYATMYSS</sequence>